<feature type="transmembrane region" description="Helical" evidence="8">
    <location>
        <begin position="234"/>
        <end position="255"/>
    </location>
</feature>
<dbReference type="PANTHER" id="PTHR30047:SF7">
    <property type="entry name" value="HIGH-AFFINITY CHOLINE TRANSPORT PROTEIN"/>
    <property type="match status" value="1"/>
</dbReference>
<protein>
    <submittedName>
        <fullName evidence="9">Glycine betaine transporter</fullName>
    </submittedName>
</protein>
<evidence type="ECO:0000256" key="2">
    <source>
        <dbReference type="ARBA" id="ARBA00005658"/>
    </source>
</evidence>
<evidence type="ECO:0000313" key="10">
    <source>
        <dbReference type="Proteomes" id="UP000184052"/>
    </source>
</evidence>
<feature type="transmembrane region" description="Helical" evidence="8">
    <location>
        <begin position="195"/>
        <end position="214"/>
    </location>
</feature>
<organism evidence="9 10">
    <name type="scientific">Dethiosulfatibacter aminovorans DSM 17477</name>
    <dbReference type="NCBI Taxonomy" id="1121476"/>
    <lineage>
        <taxon>Bacteria</taxon>
        <taxon>Bacillati</taxon>
        <taxon>Bacillota</taxon>
        <taxon>Tissierellia</taxon>
        <taxon>Dethiosulfatibacter</taxon>
    </lineage>
</organism>
<feature type="transmembrane region" description="Helical" evidence="8">
    <location>
        <begin position="150"/>
        <end position="167"/>
    </location>
</feature>
<dbReference type="Pfam" id="PF02028">
    <property type="entry name" value="BCCT"/>
    <property type="match status" value="1"/>
</dbReference>
<feature type="transmembrane region" description="Helical" evidence="8">
    <location>
        <begin position="476"/>
        <end position="499"/>
    </location>
</feature>
<evidence type="ECO:0000256" key="8">
    <source>
        <dbReference type="SAM" id="Phobius"/>
    </source>
</evidence>
<dbReference type="GO" id="GO:0005886">
    <property type="term" value="C:plasma membrane"/>
    <property type="evidence" value="ECO:0007669"/>
    <property type="project" value="UniProtKB-SubCell"/>
</dbReference>
<feature type="transmembrane region" description="Helical" evidence="8">
    <location>
        <begin position="95"/>
        <end position="115"/>
    </location>
</feature>
<dbReference type="RefSeq" id="WP_073050704.1">
    <property type="nucleotide sequence ID" value="NZ_FQZL01000037.1"/>
</dbReference>
<keyword evidence="3" id="KW-0813">Transport</keyword>
<evidence type="ECO:0000256" key="3">
    <source>
        <dbReference type="ARBA" id="ARBA00022448"/>
    </source>
</evidence>
<dbReference type="NCBIfam" id="TIGR00842">
    <property type="entry name" value="bcct"/>
    <property type="match status" value="1"/>
</dbReference>
<comment type="similarity">
    <text evidence="2">Belongs to the BCCT transporter (TC 2.A.15) family.</text>
</comment>
<proteinExistence type="inferred from homology"/>
<keyword evidence="7 8" id="KW-0472">Membrane</keyword>
<evidence type="ECO:0000313" key="9">
    <source>
        <dbReference type="EMBL" id="SHJ77960.1"/>
    </source>
</evidence>
<feature type="transmembrane region" description="Helical" evidence="8">
    <location>
        <begin position="55"/>
        <end position="75"/>
    </location>
</feature>
<feature type="transmembrane region" description="Helical" evidence="8">
    <location>
        <begin position="267"/>
        <end position="287"/>
    </location>
</feature>
<dbReference type="STRING" id="1121476.SAMN02745751_03344"/>
<dbReference type="EMBL" id="FQZL01000037">
    <property type="protein sequence ID" value="SHJ77960.1"/>
    <property type="molecule type" value="Genomic_DNA"/>
</dbReference>
<feature type="transmembrane region" description="Helical" evidence="8">
    <location>
        <begin position="322"/>
        <end position="343"/>
    </location>
</feature>
<comment type="subcellular location">
    <subcellularLocation>
        <location evidence="1">Cell membrane</location>
        <topology evidence="1">Multi-pass membrane protein</topology>
    </subcellularLocation>
</comment>
<evidence type="ECO:0000256" key="6">
    <source>
        <dbReference type="ARBA" id="ARBA00022989"/>
    </source>
</evidence>
<sequence length="523" mass="57166">MEENKINVPWYKRVDGVTFGVAFGVIIAFFIWALTSGDKMGATMSYLLGILTHQFGWLYLMSGFLFVIFSLWLAFGPYGNIKLGRDDEKPRFSYFSWFAMLFACGYGIGLVYWGAAEPLSFFMNPPFEIDPGSARAAEIGMAYAYFHWGWTPWAIYLAMSVPLGYFIHRRGLEPRFASGLQPILGDRIDGTSGKLINAALIVGLVGGETTSIGLGILQVSAGLNTVFGIPVSKLLYLIIGVVWIAIFTTSAITGLDKGIKTLSSINIPLAMIIMVFVLFAGPTMFSVDLGTSAFGDYLTNFFKMSFWTDPVNQGGFPQGWTIFYWAWWIACCPVVGLFVATISRGRTIREVVGSIMVVAPVATWLWFATFGGTAINFELNGLGLGEVMATQGTNQVIFTMIDNMPMSTLLGVAFLLLIIIFMATTADSCSYIMAQVTTKKEYNPSVPPKAIRAVWAIAMGGLSMVLVMFGKGINGLQLASVVASFFVIFVIIAMVYSLIKALKDEDLSKTNSSRSSVKDISSL</sequence>
<reference evidence="9 10" key="1">
    <citation type="submission" date="2016-11" db="EMBL/GenBank/DDBJ databases">
        <authorList>
            <person name="Jaros S."/>
            <person name="Januszkiewicz K."/>
            <person name="Wedrychowicz H."/>
        </authorList>
    </citation>
    <scope>NUCLEOTIDE SEQUENCE [LARGE SCALE GENOMIC DNA]</scope>
    <source>
        <strain evidence="9 10">DSM 17477</strain>
    </source>
</reference>
<dbReference type="OrthoDB" id="9775735at2"/>
<dbReference type="PANTHER" id="PTHR30047">
    <property type="entry name" value="HIGH-AFFINITY CHOLINE TRANSPORT PROTEIN-RELATED"/>
    <property type="match status" value="1"/>
</dbReference>
<gene>
    <name evidence="9" type="ORF">SAMN02745751_03344</name>
</gene>
<feature type="transmembrane region" description="Helical" evidence="8">
    <location>
        <begin position="409"/>
        <end position="432"/>
    </location>
</feature>
<evidence type="ECO:0000256" key="1">
    <source>
        <dbReference type="ARBA" id="ARBA00004651"/>
    </source>
</evidence>
<name>A0A1M6M3J2_9FIRM</name>
<keyword evidence="5 8" id="KW-0812">Transmembrane</keyword>
<evidence type="ECO:0000256" key="4">
    <source>
        <dbReference type="ARBA" id="ARBA00022475"/>
    </source>
</evidence>
<feature type="transmembrane region" description="Helical" evidence="8">
    <location>
        <begin position="453"/>
        <end position="470"/>
    </location>
</feature>
<keyword evidence="6 8" id="KW-1133">Transmembrane helix</keyword>
<evidence type="ECO:0000256" key="7">
    <source>
        <dbReference type="ARBA" id="ARBA00023136"/>
    </source>
</evidence>
<feature type="transmembrane region" description="Helical" evidence="8">
    <location>
        <begin position="355"/>
        <end position="375"/>
    </location>
</feature>
<accession>A0A1M6M3J2</accession>
<feature type="transmembrane region" description="Helical" evidence="8">
    <location>
        <begin position="16"/>
        <end position="35"/>
    </location>
</feature>
<dbReference type="InterPro" id="IPR000060">
    <property type="entry name" value="BCCT_transptr"/>
</dbReference>
<dbReference type="Proteomes" id="UP000184052">
    <property type="component" value="Unassembled WGS sequence"/>
</dbReference>
<evidence type="ECO:0000256" key="5">
    <source>
        <dbReference type="ARBA" id="ARBA00022692"/>
    </source>
</evidence>
<dbReference type="InterPro" id="IPR018093">
    <property type="entry name" value="BCCT_CS"/>
</dbReference>
<dbReference type="GO" id="GO:0022857">
    <property type="term" value="F:transmembrane transporter activity"/>
    <property type="evidence" value="ECO:0007669"/>
    <property type="project" value="InterPro"/>
</dbReference>
<keyword evidence="4" id="KW-1003">Cell membrane</keyword>
<keyword evidence="10" id="KW-1185">Reference proteome</keyword>
<dbReference type="AlphaFoldDB" id="A0A1M6M3J2"/>
<dbReference type="PROSITE" id="PS01303">
    <property type="entry name" value="BCCT"/>
    <property type="match status" value="1"/>
</dbReference>